<gene>
    <name evidence="1" type="ORF">MST27_05020</name>
</gene>
<evidence type="ECO:0000313" key="2">
    <source>
        <dbReference type="Proteomes" id="UP001139682"/>
    </source>
</evidence>
<evidence type="ECO:0000313" key="1">
    <source>
        <dbReference type="EMBL" id="MCJ0972728.1"/>
    </source>
</evidence>
<sequence>MHTEHHRCQIWLHKPTGVKYRKDASNGAASLMQSLSAKPRFATDEELRDANIWSKV</sequence>
<reference evidence="1" key="1">
    <citation type="submission" date="2022-03" db="EMBL/GenBank/DDBJ databases">
        <title>Pseudomonas marianensis sp. nov., a marine bacterium isolated from deep-sea sediments of the Mariana Trench.</title>
        <authorList>
            <person name="Wei Y."/>
        </authorList>
    </citation>
    <scope>NUCLEOTIDE SEQUENCE</scope>
    <source>
        <strain evidence="1">PS1</strain>
    </source>
</reference>
<dbReference type="RefSeq" id="WP_243604911.1">
    <property type="nucleotide sequence ID" value="NZ_JALGRD010000002.1"/>
</dbReference>
<organism evidence="1 2">
    <name type="scientific">Stutzerimonas marianensis</name>
    <dbReference type="NCBI Taxonomy" id="2929513"/>
    <lineage>
        <taxon>Bacteria</taxon>
        <taxon>Pseudomonadati</taxon>
        <taxon>Pseudomonadota</taxon>
        <taxon>Gammaproteobacteria</taxon>
        <taxon>Pseudomonadales</taxon>
        <taxon>Pseudomonadaceae</taxon>
        <taxon>Stutzerimonas</taxon>
    </lineage>
</organism>
<comment type="caution">
    <text evidence="1">The sequence shown here is derived from an EMBL/GenBank/DDBJ whole genome shotgun (WGS) entry which is preliminary data.</text>
</comment>
<name>A0A9X1W7B7_9GAMM</name>
<accession>A0A9X1W7B7</accession>
<keyword evidence="2" id="KW-1185">Reference proteome</keyword>
<protein>
    <submittedName>
        <fullName evidence="1">Uncharacterized protein</fullName>
    </submittedName>
</protein>
<dbReference type="AlphaFoldDB" id="A0A9X1W7B7"/>
<proteinExistence type="predicted"/>
<dbReference type="Proteomes" id="UP001139682">
    <property type="component" value="Unassembled WGS sequence"/>
</dbReference>
<dbReference type="EMBL" id="JALGRD010000002">
    <property type="protein sequence ID" value="MCJ0972728.1"/>
    <property type="molecule type" value="Genomic_DNA"/>
</dbReference>